<reference evidence="3 4" key="1">
    <citation type="submission" date="2020-05" db="EMBL/GenBank/DDBJ databases">
        <title>Genome sequencing of Spirosoma sp. TS118.</title>
        <authorList>
            <person name="Lee J.-H."/>
            <person name="Jeong S."/>
            <person name="Zhao L."/>
            <person name="Jung J.-H."/>
            <person name="Kim M.-K."/>
            <person name="Lim S."/>
        </authorList>
    </citation>
    <scope>NUCLEOTIDE SEQUENCE [LARGE SCALE GENOMIC DNA]</scope>
    <source>
        <strain evidence="3 4">TS118</strain>
    </source>
</reference>
<keyword evidence="1" id="KW-0802">TPR repeat</keyword>
<dbReference type="Gene3D" id="1.25.40.10">
    <property type="entry name" value="Tetratricopeptide repeat domain"/>
    <property type="match status" value="2"/>
</dbReference>
<protein>
    <recommendedName>
        <fullName evidence="5">Tetratricopeptide repeat protein</fullName>
    </recommendedName>
</protein>
<evidence type="ECO:0008006" key="5">
    <source>
        <dbReference type="Google" id="ProtNLM"/>
    </source>
</evidence>
<gene>
    <name evidence="3" type="ORF">HNV11_15400</name>
</gene>
<feature type="coiled-coil region" evidence="2">
    <location>
        <begin position="399"/>
        <end position="426"/>
    </location>
</feature>
<evidence type="ECO:0000313" key="3">
    <source>
        <dbReference type="EMBL" id="QJW90668.1"/>
    </source>
</evidence>
<evidence type="ECO:0000313" key="4">
    <source>
        <dbReference type="Proteomes" id="UP000502756"/>
    </source>
</evidence>
<dbReference type="AlphaFoldDB" id="A0A6M5Y8Q6"/>
<dbReference type="InterPro" id="IPR011990">
    <property type="entry name" value="TPR-like_helical_dom_sf"/>
</dbReference>
<keyword evidence="2" id="KW-0175">Coiled coil</keyword>
<dbReference type="Proteomes" id="UP000502756">
    <property type="component" value="Chromosome"/>
</dbReference>
<evidence type="ECO:0000256" key="1">
    <source>
        <dbReference type="PROSITE-ProRule" id="PRU00339"/>
    </source>
</evidence>
<name>A0A6M5Y8Q6_9BACT</name>
<dbReference type="InterPro" id="IPR019734">
    <property type="entry name" value="TPR_rpt"/>
</dbReference>
<feature type="repeat" description="TPR" evidence="1">
    <location>
        <begin position="474"/>
        <end position="507"/>
    </location>
</feature>
<dbReference type="Pfam" id="PF13181">
    <property type="entry name" value="TPR_8"/>
    <property type="match status" value="1"/>
</dbReference>
<dbReference type="KEGG" id="stae:HNV11_15400"/>
<sequence length="558" mass="62075">MRKAGLFTLGLLVLLSGCRQKKTSTSTELVDALQLKRGEIVTCGPPDQQFGSVTFQTACSPDEQEDFDLAVKLLHSFEYDEAEKVFAKVIDKDPSCAMAYWGVAMSLFHPLWTPPLETELRKGEKAVQIAQSLSKSEREAAYIDAIASFYNDWQLTDHRTRCLRFEAGMKAVYVKYPADKEAAVFYALALNAAADPADKSFARQKKAGSILQALYPGQPNHPGIAHYLIHTYDYPELARQGLAAARKYATIAPSSAHALHMPSHIFTRLGLWDECIQSNRLSVSSAQCYAEAAGIKGHWDEELHGLDYLVYAYLQTGDNAAANEQLRYIASINQVFPVNFKDAYTFAAAPSRMALENKNWKEAANIQLTPANFPWKNFPWQEGIIHFARLLGATHTKDAASAQSELEKLHTLYDTLQKQKDFYKAKQVAIQMKEGEGWIAFLEGRNTAALNLLSLAADMEDSTSKHPVTPGEVLPARELYADLLRQLQQNQKALQAYEKALQKSPNRFNSLYGAGVAAEKAGLMDKASFYYNQLISIAAPKSDRPELSVARAFLKSHS</sequence>
<dbReference type="PANTHER" id="PTHR45588:SF1">
    <property type="entry name" value="WW DOMAIN-CONTAINING PROTEIN"/>
    <property type="match status" value="1"/>
</dbReference>
<dbReference type="SUPFAM" id="SSF48452">
    <property type="entry name" value="TPR-like"/>
    <property type="match status" value="1"/>
</dbReference>
<dbReference type="PROSITE" id="PS51257">
    <property type="entry name" value="PROKAR_LIPOPROTEIN"/>
    <property type="match status" value="1"/>
</dbReference>
<organism evidence="3 4">
    <name type="scientific">Spirosoma taeanense</name>
    <dbReference type="NCBI Taxonomy" id="2735870"/>
    <lineage>
        <taxon>Bacteria</taxon>
        <taxon>Pseudomonadati</taxon>
        <taxon>Bacteroidota</taxon>
        <taxon>Cytophagia</taxon>
        <taxon>Cytophagales</taxon>
        <taxon>Cytophagaceae</taxon>
        <taxon>Spirosoma</taxon>
    </lineage>
</organism>
<dbReference type="PANTHER" id="PTHR45588">
    <property type="entry name" value="TPR DOMAIN-CONTAINING PROTEIN"/>
    <property type="match status" value="1"/>
</dbReference>
<accession>A0A6M5Y8Q6</accession>
<dbReference type="PROSITE" id="PS50005">
    <property type="entry name" value="TPR"/>
    <property type="match status" value="1"/>
</dbReference>
<evidence type="ECO:0000256" key="2">
    <source>
        <dbReference type="SAM" id="Coils"/>
    </source>
</evidence>
<dbReference type="EMBL" id="CP053435">
    <property type="protein sequence ID" value="QJW90668.1"/>
    <property type="molecule type" value="Genomic_DNA"/>
</dbReference>
<keyword evidence="4" id="KW-1185">Reference proteome</keyword>
<proteinExistence type="predicted"/>